<name>A0AAU9LBS0_9STRA</name>
<organism evidence="3 4">
    <name type="scientific">Peronospora belbahrii</name>
    <dbReference type="NCBI Taxonomy" id="622444"/>
    <lineage>
        <taxon>Eukaryota</taxon>
        <taxon>Sar</taxon>
        <taxon>Stramenopiles</taxon>
        <taxon>Oomycota</taxon>
        <taxon>Peronosporomycetes</taxon>
        <taxon>Peronosporales</taxon>
        <taxon>Peronosporaceae</taxon>
        <taxon>Peronospora</taxon>
    </lineage>
</organism>
<sequence>MKVNMVRAHAVAHYCSRFQPLRFLSFTKTDIDNNAFVRSITKEQAKKALARNAAIRADHVTIQSNFPVSSQGEDEIDADKANRKRIIYRSKQRGWLEVDLLLGRWASQNVMQLSSDELQQYEDILNEETIDIFNYISGKNVVPERLDTSMMKRLQAYCLTSPLGKASIEGFAENKKFMSN</sequence>
<evidence type="ECO:0000256" key="2">
    <source>
        <dbReference type="ARBA" id="ARBA00023186"/>
    </source>
</evidence>
<dbReference type="AlphaFoldDB" id="A0AAU9LBS0"/>
<gene>
    <name evidence="3" type="ORF">PBS003_LOCUS8267</name>
</gene>
<dbReference type="InterPro" id="IPR005631">
    <property type="entry name" value="SDH"/>
</dbReference>
<comment type="caution">
    <text evidence="3">The sequence shown here is derived from an EMBL/GenBank/DDBJ whole genome shotgun (WGS) entry which is preliminary data.</text>
</comment>
<accession>A0AAU9LBS0</accession>
<proteinExistence type="predicted"/>
<dbReference type="PANTHER" id="PTHR12469">
    <property type="entry name" value="PROTEIN EMI5 HOMOLOG, MITOCHONDRIAL"/>
    <property type="match status" value="1"/>
</dbReference>
<dbReference type="Pfam" id="PF03937">
    <property type="entry name" value="Sdh5"/>
    <property type="match status" value="1"/>
</dbReference>
<dbReference type="PANTHER" id="PTHR12469:SF2">
    <property type="entry name" value="SUCCINATE DEHYDROGENASE ASSEMBLY FACTOR 2, MITOCHONDRIAL"/>
    <property type="match status" value="1"/>
</dbReference>
<dbReference type="GO" id="GO:0006099">
    <property type="term" value="P:tricarboxylic acid cycle"/>
    <property type="evidence" value="ECO:0007669"/>
    <property type="project" value="TreeGrafter"/>
</dbReference>
<dbReference type="FunFam" id="1.10.150.250:FF:000004">
    <property type="entry name" value="Succinate dehydrogenase assembly factor 2, mitochondrial"/>
    <property type="match status" value="1"/>
</dbReference>
<keyword evidence="1" id="KW-0496">Mitochondrion</keyword>
<evidence type="ECO:0008006" key="5">
    <source>
        <dbReference type="Google" id="ProtNLM"/>
    </source>
</evidence>
<dbReference type="GO" id="GO:0005739">
    <property type="term" value="C:mitochondrion"/>
    <property type="evidence" value="ECO:0007669"/>
    <property type="project" value="TreeGrafter"/>
</dbReference>
<keyword evidence="2" id="KW-0143">Chaperone</keyword>
<dbReference type="EMBL" id="CAKKTJ010000329">
    <property type="protein sequence ID" value="CAH0481662.1"/>
    <property type="molecule type" value="Genomic_DNA"/>
</dbReference>
<protein>
    <recommendedName>
        <fullName evidence="5">Succinate dehydrogenase assembly factor 2, mitochondrial</fullName>
    </recommendedName>
</protein>
<reference evidence="3" key="1">
    <citation type="submission" date="2021-11" db="EMBL/GenBank/DDBJ databases">
        <authorList>
            <person name="Islam A."/>
            <person name="Islam S."/>
            <person name="Flora M.S."/>
            <person name="Rahman M."/>
            <person name="Ziaur R.M."/>
            <person name="Epstein J.H."/>
            <person name="Hassan M."/>
            <person name="Klassen M."/>
            <person name="Woodard K."/>
            <person name="Webb A."/>
            <person name="Webby R.J."/>
            <person name="El Zowalaty M.E."/>
        </authorList>
    </citation>
    <scope>NUCLEOTIDE SEQUENCE</scope>
    <source>
        <strain evidence="3">Pbs3</strain>
    </source>
</reference>
<dbReference type="InterPro" id="IPR036714">
    <property type="entry name" value="SDH_sf"/>
</dbReference>
<dbReference type="GO" id="GO:0006121">
    <property type="term" value="P:mitochondrial electron transport, succinate to ubiquinone"/>
    <property type="evidence" value="ECO:0007669"/>
    <property type="project" value="TreeGrafter"/>
</dbReference>
<dbReference type="Gene3D" id="1.10.150.250">
    <property type="entry name" value="Flavinator of succinate dehydrogenase"/>
    <property type="match status" value="1"/>
</dbReference>
<dbReference type="Proteomes" id="UP001160483">
    <property type="component" value="Unassembled WGS sequence"/>
</dbReference>
<dbReference type="GO" id="GO:0034553">
    <property type="term" value="P:mitochondrial respiratory chain complex II assembly"/>
    <property type="evidence" value="ECO:0007669"/>
    <property type="project" value="TreeGrafter"/>
</dbReference>
<evidence type="ECO:0000313" key="3">
    <source>
        <dbReference type="EMBL" id="CAH0481662.1"/>
    </source>
</evidence>
<evidence type="ECO:0000256" key="1">
    <source>
        <dbReference type="ARBA" id="ARBA00023128"/>
    </source>
</evidence>
<evidence type="ECO:0000313" key="4">
    <source>
        <dbReference type="Proteomes" id="UP001160483"/>
    </source>
</evidence>
<dbReference type="SUPFAM" id="SSF109910">
    <property type="entry name" value="YgfY-like"/>
    <property type="match status" value="1"/>
</dbReference>